<evidence type="ECO:0000259" key="13">
    <source>
        <dbReference type="Pfam" id="PF22456"/>
    </source>
</evidence>
<evidence type="ECO:0000256" key="4">
    <source>
        <dbReference type="ARBA" id="ARBA00022723"/>
    </source>
</evidence>
<feature type="domain" description="Coenzyme PQQ synthesis protein F-like C-terminal lobe" evidence="13">
    <location>
        <begin position="790"/>
        <end position="885"/>
    </location>
</feature>
<evidence type="ECO:0000256" key="9">
    <source>
        <dbReference type="SAM" id="SignalP"/>
    </source>
</evidence>
<keyword evidence="3" id="KW-0645">Protease</keyword>
<dbReference type="PANTHER" id="PTHR43690">
    <property type="entry name" value="NARDILYSIN"/>
    <property type="match status" value="1"/>
</dbReference>
<dbReference type="GO" id="GO:0006508">
    <property type="term" value="P:proteolysis"/>
    <property type="evidence" value="ECO:0007669"/>
    <property type="project" value="UniProtKB-KW"/>
</dbReference>
<dbReference type="InterPro" id="IPR050626">
    <property type="entry name" value="Peptidase_M16"/>
</dbReference>
<dbReference type="Pfam" id="PF16187">
    <property type="entry name" value="Peptidase_M16_M"/>
    <property type="match status" value="1"/>
</dbReference>
<accession>A0A6P6RVM7</accession>
<dbReference type="InterPro" id="IPR054734">
    <property type="entry name" value="PqqF-like_C_4"/>
</dbReference>
<evidence type="ECO:0000256" key="6">
    <source>
        <dbReference type="ARBA" id="ARBA00022833"/>
    </source>
</evidence>
<feature type="domain" description="Peptidase M16 C-terminal" evidence="11">
    <location>
        <begin position="205"/>
        <end position="386"/>
    </location>
</feature>
<evidence type="ECO:0000256" key="7">
    <source>
        <dbReference type="ARBA" id="ARBA00023049"/>
    </source>
</evidence>
<feature type="chain" id="PRO_5027694472" evidence="9">
    <location>
        <begin position="21"/>
        <end position="1029"/>
    </location>
</feature>
<dbReference type="PROSITE" id="PS00143">
    <property type="entry name" value="INSULINASE"/>
    <property type="match status" value="1"/>
</dbReference>
<dbReference type="Pfam" id="PF05193">
    <property type="entry name" value="Peptidase_M16_C"/>
    <property type="match status" value="1"/>
</dbReference>
<comment type="cofactor">
    <cofactor evidence="1">
        <name>Zn(2+)</name>
        <dbReference type="ChEBI" id="CHEBI:29105"/>
    </cofactor>
</comment>
<evidence type="ECO:0000256" key="5">
    <source>
        <dbReference type="ARBA" id="ARBA00022801"/>
    </source>
</evidence>
<organism evidence="14 15">
    <name type="scientific">Cyclospora cayetanensis</name>
    <dbReference type="NCBI Taxonomy" id="88456"/>
    <lineage>
        <taxon>Eukaryota</taxon>
        <taxon>Sar</taxon>
        <taxon>Alveolata</taxon>
        <taxon>Apicomplexa</taxon>
        <taxon>Conoidasida</taxon>
        <taxon>Coccidia</taxon>
        <taxon>Eucoccidiorida</taxon>
        <taxon>Eimeriorina</taxon>
        <taxon>Eimeriidae</taxon>
        <taxon>Cyclospora</taxon>
    </lineage>
</organism>
<feature type="domain" description="Peptidase M16 N-terminal" evidence="10">
    <location>
        <begin position="47"/>
        <end position="161"/>
    </location>
</feature>
<proteinExistence type="inferred from homology"/>
<evidence type="ECO:0000259" key="11">
    <source>
        <dbReference type="Pfam" id="PF05193"/>
    </source>
</evidence>
<keyword evidence="6" id="KW-0862">Zinc</keyword>
<dbReference type="OrthoDB" id="952271at2759"/>
<dbReference type="Pfam" id="PF00675">
    <property type="entry name" value="Peptidase_M16"/>
    <property type="match status" value="1"/>
</dbReference>
<dbReference type="FunFam" id="3.30.830.10:FF:000012">
    <property type="entry name" value="Protease 3"/>
    <property type="match status" value="1"/>
</dbReference>
<reference evidence="15" key="1">
    <citation type="submission" date="2025-08" db="UniProtKB">
        <authorList>
            <consortium name="RefSeq"/>
        </authorList>
    </citation>
    <scope>IDENTIFICATION</scope>
</reference>
<evidence type="ECO:0000259" key="12">
    <source>
        <dbReference type="Pfam" id="PF16187"/>
    </source>
</evidence>
<dbReference type="InterPro" id="IPR001431">
    <property type="entry name" value="Pept_M16_Zn_BS"/>
</dbReference>
<evidence type="ECO:0000259" key="10">
    <source>
        <dbReference type="Pfam" id="PF00675"/>
    </source>
</evidence>
<protein>
    <submittedName>
        <fullName evidence="15">Sporozoite developmental protein</fullName>
    </submittedName>
</protein>
<keyword evidence="14" id="KW-1185">Reference proteome</keyword>
<dbReference type="GO" id="GO:0046872">
    <property type="term" value="F:metal ion binding"/>
    <property type="evidence" value="ECO:0007669"/>
    <property type="project" value="UniProtKB-KW"/>
</dbReference>
<dbReference type="PANTHER" id="PTHR43690:SF18">
    <property type="entry name" value="INSULIN-DEGRADING ENZYME-RELATED"/>
    <property type="match status" value="1"/>
</dbReference>
<name>A0A6P6RVM7_9EIME</name>
<feature type="domain" description="Peptidase M16 middle/third" evidence="12">
    <location>
        <begin position="405"/>
        <end position="688"/>
    </location>
</feature>
<dbReference type="GeneID" id="34624131"/>
<keyword evidence="9" id="KW-0732">Signal</keyword>
<evidence type="ECO:0000256" key="3">
    <source>
        <dbReference type="ARBA" id="ARBA00022670"/>
    </source>
</evidence>
<dbReference type="InterPro" id="IPR011765">
    <property type="entry name" value="Pept_M16_N"/>
</dbReference>
<evidence type="ECO:0000256" key="8">
    <source>
        <dbReference type="RuleBase" id="RU004447"/>
    </source>
</evidence>
<gene>
    <name evidence="15" type="primary">LOC34624131</name>
</gene>
<dbReference type="Pfam" id="PF22456">
    <property type="entry name" value="PqqF-like_C_4"/>
    <property type="match status" value="1"/>
</dbReference>
<dbReference type="InterPro" id="IPR007863">
    <property type="entry name" value="Peptidase_M16_C"/>
</dbReference>
<dbReference type="AlphaFoldDB" id="A0A6P6RVM7"/>
<evidence type="ECO:0000256" key="1">
    <source>
        <dbReference type="ARBA" id="ARBA00001947"/>
    </source>
</evidence>
<dbReference type="RefSeq" id="XP_026191160.1">
    <property type="nucleotide sequence ID" value="XM_026335375.1"/>
</dbReference>
<keyword evidence="5" id="KW-0378">Hydrolase</keyword>
<feature type="signal peptide" evidence="9">
    <location>
        <begin position="1"/>
        <end position="20"/>
    </location>
</feature>
<comment type="similarity">
    <text evidence="2 8">Belongs to the peptidase M16 family.</text>
</comment>
<dbReference type="GO" id="GO:0005737">
    <property type="term" value="C:cytoplasm"/>
    <property type="evidence" value="ECO:0007669"/>
    <property type="project" value="UniProtKB-ARBA"/>
</dbReference>
<dbReference type="Gene3D" id="3.30.830.10">
    <property type="entry name" value="Metalloenzyme, LuxS/M16 peptidase-like"/>
    <property type="match status" value="4"/>
</dbReference>
<evidence type="ECO:0000256" key="2">
    <source>
        <dbReference type="ARBA" id="ARBA00007261"/>
    </source>
</evidence>
<dbReference type="Proteomes" id="UP000515125">
    <property type="component" value="Unplaced"/>
</dbReference>
<dbReference type="InterPro" id="IPR032632">
    <property type="entry name" value="Peptidase_M16_M"/>
</dbReference>
<evidence type="ECO:0000313" key="14">
    <source>
        <dbReference type="Proteomes" id="UP000515125"/>
    </source>
</evidence>
<dbReference type="GO" id="GO:0004222">
    <property type="term" value="F:metalloendopeptidase activity"/>
    <property type="evidence" value="ECO:0007669"/>
    <property type="project" value="InterPro"/>
</dbReference>
<evidence type="ECO:0000313" key="15">
    <source>
        <dbReference type="RefSeq" id="XP_026191160.1"/>
    </source>
</evidence>
<dbReference type="SUPFAM" id="SSF63411">
    <property type="entry name" value="LuxS/MPP-like metallohydrolase"/>
    <property type="match status" value="4"/>
</dbReference>
<keyword evidence="4" id="KW-0479">Metal-binding</keyword>
<dbReference type="InterPro" id="IPR011249">
    <property type="entry name" value="Metalloenz_LuxS/M16"/>
</dbReference>
<sequence length="1029" mass="114656">MRIVATIGVWVGLSAVAAFASDILKPEADYRDFRLYQLYNGIRAIAVHHPRSTETGFAVAANAGSLYDPVEIPGLAHFLEHMLFLGTEKYPDPKSYDSFLTENGGSNNAYTDEEKTVFFNKVKDNAFEEALDRFAEFFKAPLFNRQYEEKEVNAIEAEHQKNIPNDDDRVWYTIRMLAKGPMSHFSTGNYETLSTIPKAKGIDVVERLQDFHNKYYCGSNMVAVTISPKSLDEQESLVREKLQGISPGHADWLGMVECPGPMFDTVTPFDSSNTGKFIHLQSFSPEPRLWMAFGLPPTLTSYKSQPTSVLSYLLEYTGEGSLAQRLRLLGLANGITPVVDRNTVTTLFGIKVDLTQKGAAHRGLVLQEIFSYINFLRDHGVGHDLVASLAQQSQIDFHTTQPGSSLMEEAARLAHNLLTYEPYDVIAGDSLLIDADPRLTNQLLQQMSPSSAIIAFSDPEFTSKIEDFQTDPYYGVQFKVLDIPQHHVVAMTVLTASPNAFRMPPPLLHIPEASELKIIPGLLGLTKPELISEQGGNTGTAVWWQGQGSFALPRIAVQINASIPKTKADLLSRTQGSVALAALAEHLQEETVDFQNCGISHSLGFRGSGFHVAFEGYTRTQLIKLMSHVADLLRDPSIVEQERFERVKDRQMKLLADPTTSLAFEHALEAAAVLTRNDAFSRKDLLNALEQTTYENSFAKLKELKNVHVDAFVMGNVDRDQSLGLVEDFLQQAGFTPISHDQAVQSLAMEQRQTIEATLANPIKGDKNHATLIQLQLGIPSIEDRVNLFVLSQFLNRRIYDSLRTEAQLGYIAGAKESQASSTALLHCFLEGSKSHPDEVVKMIDAELQKATDYLANMVDNELMRWKDSVRAQLTKKEANFSEEFAKSAGEIFLHSNCFEKKELELQYLESDFSLKQLLRTFSKLSDPSRRMVVKLIADTEPSEEVTLIGKTKDATLLRRHASGKINVHAFKPSEINTFFADAAVPEKLLTLENKLVSKVQEANGFFPDVSVCELQSSLVSLFELLEDL</sequence>
<keyword evidence="7" id="KW-0482">Metalloprotease</keyword>